<dbReference type="SUPFAM" id="SSF75005">
    <property type="entry name" value="Arabinanase/levansucrase/invertase"/>
    <property type="match status" value="1"/>
</dbReference>
<dbReference type="InterPro" id="IPR023296">
    <property type="entry name" value="Glyco_hydro_beta-prop_sf"/>
</dbReference>
<evidence type="ECO:0000256" key="4">
    <source>
        <dbReference type="ARBA" id="ARBA00023277"/>
    </source>
</evidence>
<organism evidence="8 9">
    <name type="scientific">Gloeocapsopsis dulcis AAB1 = 1H9</name>
    <dbReference type="NCBI Taxonomy" id="1433147"/>
    <lineage>
        <taxon>Bacteria</taxon>
        <taxon>Bacillati</taxon>
        <taxon>Cyanobacteriota</taxon>
        <taxon>Cyanophyceae</taxon>
        <taxon>Oscillatoriophycideae</taxon>
        <taxon>Chroococcales</taxon>
        <taxon>Chroococcaceae</taxon>
        <taxon>Gloeocapsopsis</taxon>
        <taxon>Gloeocapsopsis dulcis</taxon>
    </lineage>
</organism>
<evidence type="ECO:0000256" key="1">
    <source>
        <dbReference type="ARBA" id="ARBA00009865"/>
    </source>
</evidence>
<keyword evidence="5 7" id="KW-0326">Glycosidase</keyword>
<comment type="similarity">
    <text evidence="1 7">Belongs to the glycosyl hydrolase 43 family.</text>
</comment>
<dbReference type="Proteomes" id="UP000441797">
    <property type="component" value="Unassembled WGS sequence"/>
</dbReference>
<reference evidence="8 9" key="1">
    <citation type="journal article" date="2019" name="Front. Microbiol.">
        <title>Genomic Features for Desiccation Tolerance and Sugar Biosynthesis in the Extremophile Gloeocapsopsis sp. UTEX B3054.</title>
        <authorList>
            <person name="Urrejola C."/>
            <person name="Alcorta J."/>
            <person name="Salas L."/>
            <person name="Vasquez M."/>
            <person name="Polz M.F."/>
            <person name="Vicuna R."/>
            <person name="Diez B."/>
        </authorList>
    </citation>
    <scope>NUCLEOTIDE SEQUENCE [LARGE SCALE GENOMIC DNA]</scope>
    <source>
        <strain evidence="8 9">1H9</strain>
    </source>
</reference>
<dbReference type="OrthoDB" id="9801455at2"/>
<evidence type="ECO:0000256" key="5">
    <source>
        <dbReference type="ARBA" id="ARBA00023295"/>
    </source>
</evidence>
<dbReference type="InterPro" id="IPR052176">
    <property type="entry name" value="Glycosyl_Hydrlase_43_Enz"/>
</dbReference>
<sequence>MPHTEPMPEISTEKRTYTNPVYTGYFADPFVWEYQGVYYAIGTGAAEAEGQMDKIAVVHGDNSTDELRVFPLLRSDDFLNWHFAGNALLRPDPALGDNFWAPEVAYCDGKFYLYYSVGHGDKDHQLRVAISDRPLGPYQDVGESLLDPSDCPFAIDPHPFRDDDGQWYLFYARDFLDTEGNVRAGTALMVDRLEGMTKLAGVGKVVLRARYDWQRFLANRPMYGGIYDWHTLEGPCVRKYAGRYYCLYSGGRWETENYGVDYGVADNVMGPYSGSGSEAGPRVLRSVPDHVLGPGHNSVIVGPDGQTEYIVYHAWGANMEARQMFLDRLIWMPDGPRSNGPTWTLQTIGSK</sequence>
<evidence type="ECO:0000313" key="9">
    <source>
        <dbReference type="Proteomes" id="UP000441797"/>
    </source>
</evidence>
<dbReference type="GO" id="GO:0045493">
    <property type="term" value="P:xylan catabolic process"/>
    <property type="evidence" value="ECO:0007669"/>
    <property type="project" value="UniProtKB-KW"/>
</dbReference>
<gene>
    <name evidence="8" type="ORF">BWI75_03995</name>
</gene>
<dbReference type="EMBL" id="NAPY01000004">
    <property type="protein sequence ID" value="MUL35538.1"/>
    <property type="molecule type" value="Genomic_DNA"/>
</dbReference>
<name>A0A6N8FQP7_9CHRO</name>
<evidence type="ECO:0000256" key="7">
    <source>
        <dbReference type="RuleBase" id="RU361187"/>
    </source>
</evidence>
<keyword evidence="2" id="KW-0624">Polysaccharide degradation</keyword>
<feature type="site" description="Important for catalytic activity, responsible for pKa modulation of the active site Glu and correct orientation of both the proton donor and substrate" evidence="6">
    <location>
        <position position="156"/>
    </location>
</feature>
<keyword evidence="9" id="KW-1185">Reference proteome</keyword>
<dbReference type="InterPro" id="IPR006710">
    <property type="entry name" value="Glyco_hydro_43"/>
</dbReference>
<evidence type="ECO:0000256" key="6">
    <source>
        <dbReference type="PIRSR" id="PIRSR606710-2"/>
    </source>
</evidence>
<keyword evidence="3 7" id="KW-0378">Hydrolase</keyword>
<protein>
    <submittedName>
        <fullName evidence="8">Glycoside hydrolase</fullName>
    </submittedName>
</protein>
<proteinExistence type="inferred from homology"/>
<dbReference type="GO" id="GO:0004553">
    <property type="term" value="F:hydrolase activity, hydrolyzing O-glycosyl compounds"/>
    <property type="evidence" value="ECO:0007669"/>
    <property type="project" value="InterPro"/>
</dbReference>
<evidence type="ECO:0000313" key="8">
    <source>
        <dbReference type="EMBL" id="MUL35538.1"/>
    </source>
</evidence>
<accession>A0A6N8FQP7</accession>
<keyword evidence="2" id="KW-0858">Xylan degradation</keyword>
<dbReference type="PANTHER" id="PTHR43772:SF2">
    <property type="entry name" value="PUTATIVE (AFU_ORTHOLOGUE AFUA_2G04480)-RELATED"/>
    <property type="match status" value="1"/>
</dbReference>
<comment type="caution">
    <text evidence="8">The sequence shown here is derived from an EMBL/GenBank/DDBJ whole genome shotgun (WGS) entry which is preliminary data.</text>
</comment>
<evidence type="ECO:0000256" key="2">
    <source>
        <dbReference type="ARBA" id="ARBA00022651"/>
    </source>
</evidence>
<keyword evidence="4" id="KW-0119">Carbohydrate metabolism</keyword>
<dbReference type="Pfam" id="PF04616">
    <property type="entry name" value="Glyco_hydro_43"/>
    <property type="match status" value="1"/>
</dbReference>
<dbReference type="AlphaFoldDB" id="A0A6N8FQP7"/>
<dbReference type="CDD" id="cd08991">
    <property type="entry name" value="GH43_HoAraf43-like"/>
    <property type="match status" value="1"/>
</dbReference>
<dbReference type="RefSeq" id="WP_105221061.1">
    <property type="nucleotide sequence ID" value="NZ_CAWNSU010000082.1"/>
</dbReference>
<evidence type="ECO:0000256" key="3">
    <source>
        <dbReference type="ARBA" id="ARBA00022801"/>
    </source>
</evidence>
<dbReference type="PANTHER" id="PTHR43772">
    <property type="entry name" value="ENDO-1,4-BETA-XYLANASE"/>
    <property type="match status" value="1"/>
</dbReference>
<dbReference type="Gene3D" id="2.115.10.20">
    <property type="entry name" value="Glycosyl hydrolase domain, family 43"/>
    <property type="match status" value="1"/>
</dbReference>